<keyword evidence="2" id="KW-1185">Reference proteome</keyword>
<proteinExistence type="predicted"/>
<dbReference type="HOGENOM" id="CLU_1707320_0_0_1"/>
<evidence type="ECO:0000313" key="1">
    <source>
        <dbReference type="EMBL" id="EFJ21069.1"/>
    </source>
</evidence>
<organism evidence="2">
    <name type="scientific">Selaginella moellendorffii</name>
    <name type="common">Spikemoss</name>
    <dbReference type="NCBI Taxonomy" id="88036"/>
    <lineage>
        <taxon>Eukaryota</taxon>
        <taxon>Viridiplantae</taxon>
        <taxon>Streptophyta</taxon>
        <taxon>Embryophyta</taxon>
        <taxon>Tracheophyta</taxon>
        <taxon>Lycopodiopsida</taxon>
        <taxon>Selaginellales</taxon>
        <taxon>Selaginellaceae</taxon>
        <taxon>Selaginella</taxon>
    </lineage>
</organism>
<reference evidence="1 2" key="1">
    <citation type="journal article" date="2011" name="Science">
        <title>The Selaginella genome identifies genetic changes associated with the evolution of vascular plants.</title>
        <authorList>
            <person name="Banks J.A."/>
            <person name="Nishiyama T."/>
            <person name="Hasebe M."/>
            <person name="Bowman J.L."/>
            <person name="Gribskov M."/>
            <person name="dePamphilis C."/>
            <person name="Albert V.A."/>
            <person name="Aono N."/>
            <person name="Aoyama T."/>
            <person name="Ambrose B.A."/>
            <person name="Ashton N.W."/>
            <person name="Axtell M.J."/>
            <person name="Barker E."/>
            <person name="Barker M.S."/>
            <person name="Bennetzen J.L."/>
            <person name="Bonawitz N.D."/>
            <person name="Chapple C."/>
            <person name="Cheng C."/>
            <person name="Correa L.G."/>
            <person name="Dacre M."/>
            <person name="DeBarry J."/>
            <person name="Dreyer I."/>
            <person name="Elias M."/>
            <person name="Engstrom E.M."/>
            <person name="Estelle M."/>
            <person name="Feng L."/>
            <person name="Finet C."/>
            <person name="Floyd S.K."/>
            <person name="Frommer W.B."/>
            <person name="Fujita T."/>
            <person name="Gramzow L."/>
            <person name="Gutensohn M."/>
            <person name="Harholt J."/>
            <person name="Hattori M."/>
            <person name="Heyl A."/>
            <person name="Hirai T."/>
            <person name="Hiwatashi Y."/>
            <person name="Ishikawa M."/>
            <person name="Iwata M."/>
            <person name="Karol K.G."/>
            <person name="Koehler B."/>
            <person name="Kolukisaoglu U."/>
            <person name="Kubo M."/>
            <person name="Kurata T."/>
            <person name="Lalonde S."/>
            <person name="Li K."/>
            <person name="Li Y."/>
            <person name="Litt A."/>
            <person name="Lyons E."/>
            <person name="Manning G."/>
            <person name="Maruyama T."/>
            <person name="Michael T.P."/>
            <person name="Mikami K."/>
            <person name="Miyazaki S."/>
            <person name="Morinaga S."/>
            <person name="Murata T."/>
            <person name="Mueller-Roeber B."/>
            <person name="Nelson D.R."/>
            <person name="Obara M."/>
            <person name="Oguri Y."/>
            <person name="Olmstead R.G."/>
            <person name="Onodera N."/>
            <person name="Petersen B.L."/>
            <person name="Pils B."/>
            <person name="Prigge M."/>
            <person name="Rensing S.A."/>
            <person name="Riano-Pachon D.M."/>
            <person name="Roberts A.W."/>
            <person name="Sato Y."/>
            <person name="Scheller H.V."/>
            <person name="Schulz B."/>
            <person name="Schulz C."/>
            <person name="Shakirov E.V."/>
            <person name="Shibagaki N."/>
            <person name="Shinohara N."/>
            <person name="Shippen D.E."/>
            <person name="Soerensen I."/>
            <person name="Sotooka R."/>
            <person name="Sugimoto N."/>
            <person name="Sugita M."/>
            <person name="Sumikawa N."/>
            <person name="Tanurdzic M."/>
            <person name="Theissen G."/>
            <person name="Ulvskov P."/>
            <person name="Wakazuki S."/>
            <person name="Weng J.K."/>
            <person name="Willats W.W."/>
            <person name="Wipf D."/>
            <person name="Wolf P.G."/>
            <person name="Yang L."/>
            <person name="Zimmer A.D."/>
            <person name="Zhu Q."/>
            <person name="Mitros T."/>
            <person name="Hellsten U."/>
            <person name="Loque D."/>
            <person name="Otillar R."/>
            <person name="Salamov A."/>
            <person name="Schmutz J."/>
            <person name="Shapiro H."/>
            <person name="Lindquist E."/>
            <person name="Lucas S."/>
            <person name="Rokhsar D."/>
            <person name="Grigoriev I.V."/>
        </authorList>
    </citation>
    <scope>NUCLEOTIDE SEQUENCE [LARGE SCALE GENOMIC DNA]</scope>
</reference>
<dbReference type="Gramene" id="EFJ21069">
    <property type="protein sequence ID" value="EFJ21069"/>
    <property type="gene ID" value="SELMODRAFT_417688"/>
</dbReference>
<dbReference type="AlphaFoldDB" id="D8S398"/>
<dbReference type="KEGG" id="smo:SELMODRAFT_417688"/>
<accession>D8S398</accession>
<dbReference type="EMBL" id="GL377600">
    <property type="protein sequence ID" value="EFJ21069.1"/>
    <property type="molecule type" value="Genomic_DNA"/>
</dbReference>
<gene>
    <name evidence="1" type="ORF">SELMODRAFT_417688</name>
</gene>
<dbReference type="InParanoid" id="D8S398"/>
<protein>
    <submittedName>
        <fullName evidence="1">Uncharacterized protein</fullName>
    </submittedName>
</protein>
<evidence type="ECO:0000313" key="2">
    <source>
        <dbReference type="Proteomes" id="UP000001514"/>
    </source>
</evidence>
<dbReference type="Proteomes" id="UP000001514">
    <property type="component" value="Unassembled WGS sequence"/>
</dbReference>
<sequence>MDAKDQWSLCRELRPHLFVFREDDAVFKSLERPDLSLGPRQKSQQEQCRAETMVKLLVKHLVSKGCSRMVKPRPKADMMSLAPRVQFLETLEPAWRMFQMPEFSMWMTSRKWWQEAARAEILIKKELATSHGANYQNVASFCGGDMVEKDQDAP</sequence>
<name>D8S398_SELML</name>